<sequence length="422" mass="47083">MSVLLEAAEPELKHTSSAKAWRTARPVGLHLQLVQYIGANAQAYLIATLTYTVANSMRCSDQPCSHRSEVTMIYLASLLRDIVATATVYLWAKTMKSYNPPETTELAWSEVFNLLLRMLVVNCVVDTLEEYAVMHFVGFAAVPPSTNGSGYSTGLLSVVHFVAKLFAWEILFDLGFYAAHRIVHAYPWLYRLAHKEHHRHRYVTVLSAHLQNPIDVALNNFVPCVLACMLVPQFSQFEFQLMMAYKVLGELAGHSGSVTGESSFTILIQVPRLLGIELRAIDHNHHHTHNIGNFGKRFSLWDKLLGTFVTPTNLAWPHIPTVLYTPSPPFFMLWFGKESTAKSARTCSKEDPHSFATSLTISRQLPDETASELNSASKLKIGNYEVNTSNLQSSKSSLRARKANRPDCGSELSESDIGSIDL</sequence>
<evidence type="ECO:0000256" key="4">
    <source>
        <dbReference type="ARBA" id="ARBA00023136"/>
    </source>
</evidence>
<evidence type="ECO:0000313" key="7">
    <source>
        <dbReference type="EMBL" id="KNC79343.1"/>
    </source>
</evidence>
<keyword evidence="2" id="KW-0812">Transmembrane</keyword>
<dbReference type="GO" id="GO:0016491">
    <property type="term" value="F:oxidoreductase activity"/>
    <property type="evidence" value="ECO:0007669"/>
    <property type="project" value="InterPro"/>
</dbReference>
<dbReference type="InterPro" id="IPR006694">
    <property type="entry name" value="Fatty_acid_hydroxylase"/>
</dbReference>
<dbReference type="RefSeq" id="XP_014153245.1">
    <property type="nucleotide sequence ID" value="XM_014297770.1"/>
</dbReference>
<comment type="subcellular location">
    <subcellularLocation>
        <location evidence="1">Membrane</location>
    </subcellularLocation>
</comment>
<evidence type="ECO:0000313" key="8">
    <source>
        <dbReference type="Proteomes" id="UP000054560"/>
    </source>
</evidence>
<accession>A0A0L0FTS7</accession>
<evidence type="ECO:0000256" key="5">
    <source>
        <dbReference type="SAM" id="MobiDB-lite"/>
    </source>
</evidence>
<dbReference type="PANTHER" id="PTHR11863">
    <property type="entry name" value="STEROL DESATURASE"/>
    <property type="match status" value="1"/>
</dbReference>
<dbReference type="AlphaFoldDB" id="A0A0L0FTS7"/>
<reference evidence="7 8" key="1">
    <citation type="submission" date="2011-02" db="EMBL/GenBank/DDBJ databases">
        <title>The Genome Sequence of Sphaeroforma arctica JP610.</title>
        <authorList>
            <consortium name="The Broad Institute Genome Sequencing Platform"/>
            <person name="Russ C."/>
            <person name="Cuomo C."/>
            <person name="Young S.K."/>
            <person name="Zeng Q."/>
            <person name="Gargeya S."/>
            <person name="Alvarado L."/>
            <person name="Berlin A."/>
            <person name="Chapman S.B."/>
            <person name="Chen Z."/>
            <person name="Freedman E."/>
            <person name="Gellesch M."/>
            <person name="Goldberg J."/>
            <person name="Griggs A."/>
            <person name="Gujja S."/>
            <person name="Heilman E."/>
            <person name="Heiman D."/>
            <person name="Howarth C."/>
            <person name="Mehta T."/>
            <person name="Neiman D."/>
            <person name="Pearson M."/>
            <person name="Roberts A."/>
            <person name="Saif S."/>
            <person name="Shea T."/>
            <person name="Shenoy N."/>
            <person name="Sisk P."/>
            <person name="Stolte C."/>
            <person name="Sykes S."/>
            <person name="White J."/>
            <person name="Yandava C."/>
            <person name="Burger G."/>
            <person name="Gray M.W."/>
            <person name="Holland P.W.H."/>
            <person name="King N."/>
            <person name="Lang F.B.F."/>
            <person name="Roger A.J."/>
            <person name="Ruiz-Trillo I."/>
            <person name="Haas B."/>
            <person name="Nusbaum C."/>
            <person name="Birren B."/>
        </authorList>
    </citation>
    <scope>NUCLEOTIDE SEQUENCE [LARGE SCALE GENOMIC DNA]</scope>
    <source>
        <strain evidence="7 8">JP610</strain>
    </source>
</reference>
<dbReference type="Proteomes" id="UP000054560">
    <property type="component" value="Unassembled WGS sequence"/>
</dbReference>
<keyword evidence="4" id="KW-0472">Membrane</keyword>
<evidence type="ECO:0000256" key="2">
    <source>
        <dbReference type="ARBA" id="ARBA00022692"/>
    </source>
</evidence>
<dbReference type="GO" id="GO:0008610">
    <property type="term" value="P:lipid biosynthetic process"/>
    <property type="evidence" value="ECO:0007669"/>
    <property type="project" value="InterPro"/>
</dbReference>
<proteinExistence type="predicted"/>
<feature type="domain" description="Fatty acid hydroxylase" evidence="6">
    <location>
        <begin position="170"/>
        <end position="307"/>
    </location>
</feature>
<keyword evidence="3" id="KW-1133">Transmembrane helix</keyword>
<keyword evidence="8" id="KW-1185">Reference proteome</keyword>
<dbReference type="EMBL" id="KQ242322">
    <property type="protein sequence ID" value="KNC79343.1"/>
    <property type="molecule type" value="Genomic_DNA"/>
</dbReference>
<dbReference type="OrthoDB" id="6354873at2759"/>
<evidence type="ECO:0000256" key="3">
    <source>
        <dbReference type="ARBA" id="ARBA00022989"/>
    </source>
</evidence>
<dbReference type="eggNOG" id="ENOG502RV7H">
    <property type="taxonomic scope" value="Eukaryota"/>
</dbReference>
<evidence type="ECO:0000256" key="1">
    <source>
        <dbReference type="ARBA" id="ARBA00004370"/>
    </source>
</evidence>
<organism evidence="7 8">
    <name type="scientific">Sphaeroforma arctica JP610</name>
    <dbReference type="NCBI Taxonomy" id="667725"/>
    <lineage>
        <taxon>Eukaryota</taxon>
        <taxon>Ichthyosporea</taxon>
        <taxon>Ichthyophonida</taxon>
        <taxon>Sphaeroforma</taxon>
    </lineage>
</organism>
<dbReference type="GeneID" id="25908769"/>
<evidence type="ECO:0000259" key="6">
    <source>
        <dbReference type="Pfam" id="PF04116"/>
    </source>
</evidence>
<feature type="region of interest" description="Disordered" evidence="5">
    <location>
        <begin position="395"/>
        <end position="422"/>
    </location>
</feature>
<name>A0A0L0FTS7_9EUKA</name>
<dbReference type="STRING" id="667725.A0A0L0FTS7"/>
<protein>
    <recommendedName>
        <fullName evidence="6">Fatty acid hydroxylase domain-containing protein</fullName>
    </recommendedName>
</protein>
<dbReference type="GO" id="GO:0016020">
    <property type="term" value="C:membrane"/>
    <property type="evidence" value="ECO:0007669"/>
    <property type="project" value="UniProtKB-SubCell"/>
</dbReference>
<dbReference type="Pfam" id="PF04116">
    <property type="entry name" value="FA_hydroxylase"/>
    <property type="match status" value="1"/>
</dbReference>
<dbReference type="InterPro" id="IPR050307">
    <property type="entry name" value="Sterol_Desaturase_Related"/>
</dbReference>
<dbReference type="GO" id="GO:0005506">
    <property type="term" value="F:iron ion binding"/>
    <property type="evidence" value="ECO:0007669"/>
    <property type="project" value="InterPro"/>
</dbReference>
<gene>
    <name evidence="7" type="ORF">SARC_08265</name>
</gene>